<keyword evidence="3" id="KW-1185">Reference proteome</keyword>
<evidence type="ECO:0000313" key="3">
    <source>
        <dbReference type="Proteomes" id="UP001595765"/>
    </source>
</evidence>
<evidence type="ECO:0000313" key="2">
    <source>
        <dbReference type="EMBL" id="MFC4034791.1"/>
    </source>
</evidence>
<sequence>MDIRTLHAEALRSTHRFVTAVGPDQWQAPTPCEDWNVRQLVNHLVSGNLWVGELGRGRTIEEVGTGLDGDLLGDDPVAAHEASVVAATDAFAEDDAMERLWPLSYGARPGRVYARQRFIDVLIHGWDLGVAAGRDPLLPADLVEACAELLTARPQLRQQLGFADVEAGPADDPQTRLLALTGRRA</sequence>
<dbReference type="Pfam" id="PF11716">
    <property type="entry name" value="MDMPI_N"/>
    <property type="match status" value="1"/>
</dbReference>
<dbReference type="InterPro" id="IPR017517">
    <property type="entry name" value="Maleyloyr_isom"/>
</dbReference>
<dbReference type="SUPFAM" id="SSF109854">
    <property type="entry name" value="DinB/YfiT-like putative metalloenzymes"/>
    <property type="match status" value="1"/>
</dbReference>
<dbReference type="InterPro" id="IPR017520">
    <property type="entry name" value="CHP03086"/>
</dbReference>
<accession>A0ABV8HSV4</accession>
<evidence type="ECO:0000259" key="1">
    <source>
        <dbReference type="Pfam" id="PF11716"/>
    </source>
</evidence>
<dbReference type="RefSeq" id="WP_386433632.1">
    <property type="nucleotide sequence ID" value="NZ_JBHSBB010000018.1"/>
</dbReference>
<organism evidence="2 3">
    <name type="scientific">Streptomyces polygonati</name>
    <dbReference type="NCBI Taxonomy" id="1617087"/>
    <lineage>
        <taxon>Bacteria</taxon>
        <taxon>Bacillati</taxon>
        <taxon>Actinomycetota</taxon>
        <taxon>Actinomycetes</taxon>
        <taxon>Kitasatosporales</taxon>
        <taxon>Streptomycetaceae</taxon>
        <taxon>Streptomyces</taxon>
    </lineage>
</organism>
<name>A0ABV8HSV4_9ACTN</name>
<dbReference type="InterPro" id="IPR034660">
    <property type="entry name" value="DinB/YfiT-like"/>
</dbReference>
<dbReference type="Gene3D" id="1.20.120.450">
    <property type="entry name" value="dinb family like domain"/>
    <property type="match status" value="1"/>
</dbReference>
<dbReference type="EMBL" id="JBHSBB010000018">
    <property type="protein sequence ID" value="MFC4034791.1"/>
    <property type="molecule type" value="Genomic_DNA"/>
</dbReference>
<dbReference type="InterPro" id="IPR024344">
    <property type="entry name" value="MDMPI_metal-binding"/>
</dbReference>
<dbReference type="NCBIfam" id="TIGR03086">
    <property type="entry name" value="TIGR03086 family metal-binding protein"/>
    <property type="match status" value="1"/>
</dbReference>
<reference evidence="3" key="1">
    <citation type="journal article" date="2019" name="Int. J. Syst. Evol. Microbiol.">
        <title>The Global Catalogue of Microorganisms (GCM) 10K type strain sequencing project: providing services to taxonomists for standard genome sequencing and annotation.</title>
        <authorList>
            <consortium name="The Broad Institute Genomics Platform"/>
            <consortium name="The Broad Institute Genome Sequencing Center for Infectious Disease"/>
            <person name="Wu L."/>
            <person name="Ma J."/>
        </authorList>
    </citation>
    <scope>NUCLEOTIDE SEQUENCE [LARGE SCALE GENOMIC DNA]</scope>
    <source>
        <strain evidence="3">CGMCC 4.7237</strain>
    </source>
</reference>
<comment type="caution">
    <text evidence="2">The sequence shown here is derived from an EMBL/GenBank/DDBJ whole genome shotgun (WGS) entry which is preliminary data.</text>
</comment>
<gene>
    <name evidence="2" type="ORF">ACFO3J_25475</name>
</gene>
<protein>
    <submittedName>
        <fullName evidence="2">TIGR03086 family metal-binding protein</fullName>
    </submittedName>
</protein>
<dbReference type="Proteomes" id="UP001595765">
    <property type="component" value="Unassembled WGS sequence"/>
</dbReference>
<feature type="domain" description="Mycothiol-dependent maleylpyruvate isomerase metal-binding" evidence="1">
    <location>
        <begin position="9"/>
        <end position="128"/>
    </location>
</feature>
<proteinExistence type="predicted"/>
<dbReference type="NCBIfam" id="TIGR03083">
    <property type="entry name" value="maleylpyruvate isomerase family mycothiol-dependent enzyme"/>
    <property type="match status" value="1"/>
</dbReference>